<feature type="domain" description="TAFII28-like protein" evidence="8">
    <location>
        <begin position="191"/>
        <end position="275"/>
    </location>
</feature>
<dbReference type="GO" id="GO:0046982">
    <property type="term" value="F:protein heterodimerization activity"/>
    <property type="evidence" value="ECO:0007669"/>
    <property type="project" value="InterPro"/>
</dbReference>
<feature type="region of interest" description="Disordered" evidence="7">
    <location>
        <begin position="57"/>
        <end position="109"/>
    </location>
</feature>
<dbReference type="InterPro" id="IPR009072">
    <property type="entry name" value="Histone-fold"/>
</dbReference>
<accession>A0AAV5VFT3</accession>
<comment type="similarity">
    <text evidence="2">Belongs to the TAF11 family.</text>
</comment>
<dbReference type="Proteomes" id="UP001432322">
    <property type="component" value="Unassembled WGS sequence"/>
</dbReference>
<comment type="caution">
    <text evidence="9">The sequence shown here is derived from an EMBL/GenBank/DDBJ whole genome shotgun (WGS) entry which is preliminary data.</text>
</comment>
<feature type="compositionally biased region" description="Low complexity" evidence="7">
    <location>
        <begin position="63"/>
        <end position="74"/>
    </location>
</feature>
<dbReference type="AlphaFoldDB" id="A0AAV5VFT3"/>
<evidence type="ECO:0000256" key="1">
    <source>
        <dbReference type="ARBA" id="ARBA00004123"/>
    </source>
</evidence>
<gene>
    <name evidence="9" type="ORF">PFISCL1PPCAC_8838</name>
</gene>
<keyword evidence="5" id="KW-0539">Nucleus</keyword>
<keyword evidence="3" id="KW-0805">Transcription regulation</keyword>
<dbReference type="EMBL" id="BTSY01000003">
    <property type="protein sequence ID" value="GMT17541.1"/>
    <property type="molecule type" value="Genomic_DNA"/>
</dbReference>
<sequence>MDLFGNLSDSSDDEDMPKKKVVEPAQEEERVINEEPAAQSRSAADALFDSLGFDSMEDVSLDSAPSTSSVTATPMKRKAESPGPEAKRPKPEPVDQEQSLQDFHDALNMLDGGDASAQIADPAALSLSSSVDPMDAAAAGSSKAPTAAGAAAAADRKKLIKPRRDEKSAEEMEELRKVLEEDEVNRMKMQVLISNFSQEQLDRYEAYRRSSFPKSTIRRLITQFSGVQVGQNVVIAIAGLAKVFAGEVVEAALDVQKKRGETAEPLKPHHLKLAFYEMERDGKLFPPKGSRKVSLF</sequence>
<dbReference type="Pfam" id="PF04719">
    <property type="entry name" value="TAFII28"/>
    <property type="match status" value="1"/>
</dbReference>
<dbReference type="PANTHER" id="PTHR13218:SF8">
    <property type="entry name" value="TRANSCRIPTION INITIATION FACTOR TFIID SUBUNIT 11"/>
    <property type="match status" value="1"/>
</dbReference>
<comment type="subcellular location">
    <subcellularLocation>
        <location evidence="1">Nucleus</location>
    </subcellularLocation>
</comment>
<reference evidence="9" key="1">
    <citation type="submission" date="2023-10" db="EMBL/GenBank/DDBJ databases">
        <title>Genome assembly of Pristionchus species.</title>
        <authorList>
            <person name="Yoshida K."/>
            <person name="Sommer R.J."/>
        </authorList>
    </citation>
    <scope>NUCLEOTIDE SEQUENCE</scope>
    <source>
        <strain evidence="9">RS5133</strain>
    </source>
</reference>
<evidence type="ECO:0000256" key="4">
    <source>
        <dbReference type="ARBA" id="ARBA00023163"/>
    </source>
</evidence>
<feature type="region of interest" description="Disordered" evidence="7">
    <location>
        <begin position="135"/>
        <end position="172"/>
    </location>
</feature>
<dbReference type="Gene3D" id="1.10.20.10">
    <property type="entry name" value="Histone, subunit A"/>
    <property type="match status" value="1"/>
</dbReference>
<dbReference type="SUPFAM" id="SSF47113">
    <property type="entry name" value="Histone-fold"/>
    <property type="match status" value="1"/>
</dbReference>
<dbReference type="InterPro" id="IPR006809">
    <property type="entry name" value="TAFII28_dom"/>
</dbReference>
<name>A0AAV5VFT3_9BILA</name>
<evidence type="ECO:0000256" key="7">
    <source>
        <dbReference type="SAM" id="MobiDB-lite"/>
    </source>
</evidence>
<feature type="compositionally biased region" description="Basic and acidic residues" evidence="7">
    <location>
        <begin position="77"/>
        <end position="93"/>
    </location>
</feature>
<evidence type="ECO:0000259" key="8">
    <source>
        <dbReference type="Pfam" id="PF04719"/>
    </source>
</evidence>
<dbReference type="GO" id="GO:0051123">
    <property type="term" value="P:RNA polymerase II preinitiation complex assembly"/>
    <property type="evidence" value="ECO:0007669"/>
    <property type="project" value="InterPro"/>
</dbReference>
<dbReference type="GO" id="GO:0016251">
    <property type="term" value="F:RNA polymerase II general transcription initiation factor activity"/>
    <property type="evidence" value="ECO:0007669"/>
    <property type="project" value="TreeGrafter"/>
</dbReference>
<evidence type="ECO:0000313" key="10">
    <source>
        <dbReference type="Proteomes" id="UP001432322"/>
    </source>
</evidence>
<evidence type="ECO:0000256" key="2">
    <source>
        <dbReference type="ARBA" id="ARBA00009788"/>
    </source>
</evidence>
<evidence type="ECO:0000256" key="3">
    <source>
        <dbReference type="ARBA" id="ARBA00023015"/>
    </source>
</evidence>
<dbReference type="InterPro" id="IPR045127">
    <property type="entry name" value="TAF11-like"/>
</dbReference>
<evidence type="ECO:0000256" key="5">
    <source>
        <dbReference type="ARBA" id="ARBA00023242"/>
    </source>
</evidence>
<dbReference type="CDD" id="cd08048">
    <property type="entry name" value="HFD_TAF11"/>
    <property type="match status" value="1"/>
</dbReference>
<dbReference type="GO" id="GO:0005669">
    <property type="term" value="C:transcription factor TFIID complex"/>
    <property type="evidence" value="ECO:0007669"/>
    <property type="project" value="InterPro"/>
</dbReference>
<keyword evidence="10" id="KW-1185">Reference proteome</keyword>
<organism evidence="9 10">
    <name type="scientific">Pristionchus fissidentatus</name>
    <dbReference type="NCBI Taxonomy" id="1538716"/>
    <lineage>
        <taxon>Eukaryota</taxon>
        <taxon>Metazoa</taxon>
        <taxon>Ecdysozoa</taxon>
        <taxon>Nematoda</taxon>
        <taxon>Chromadorea</taxon>
        <taxon>Rhabditida</taxon>
        <taxon>Rhabditina</taxon>
        <taxon>Diplogasteromorpha</taxon>
        <taxon>Diplogasteroidea</taxon>
        <taxon>Neodiplogasteridae</taxon>
        <taxon>Pristionchus</taxon>
    </lineage>
</organism>
<evidence type="ECO:0000256" key="6">
    <source>
        <dbReference type="ARBA" id="ARBA00072882"/>
    </source>
</evidence>
<protein>
    <recommendedName>
        <fullName evidence="6">Transcription initiation factor TFIID subunit 11</fullName>
    </recommendedName>
</protein>
<dbReference type="FunFam" id="1.10.20.10:FF:000061">
    <property type="entry name" value="TFIID subunit"/>
    <property type="match status" value="1"/>
</dbReference>
<proteinExistence type="inferred from homology"/>
<feature type="compositionally biased region" description="Basic and acidic residues" evidence="7">
    <location>
        <begin position="154"/>
        <end position="172"/>
    </location>
</feature>
<feature type="region of interest" description="Disordered" evidence="7">
    <location>
        <begin position="1"/>
        <end position="44"/>
    </location>
</feature>
<evidence type="ECO:0000313" key="9">
    <source>
        <dbReference type="EMBL" id="GMT17541.1"/>
    </source>
</evidence>
<feature type="compositionally biased region" description="Basic and acidic residues" evidence="7">
    <location>
        <begin position="16"/>
        <end position="33"/>
    </location>
</feature>
<keyword evidence="4" id="KW-0804">Transcription</keyword>
<dbReference type="PANTHER" id="PTHR13218">
    <property type="entry name" value="TRANSCRIPTION INITIATION FACTOR TFIID SUBUNIT 11-RELATED"/>
    <property type="match status" value="1"/>
</dbReference>
<feature type="compositionally biased region" description="Low complexity" evidence="7">
    <location>
        <begin position="136"/>
        <end position="153"/>
    </location>
</feature>